<dbReference type="SUPFAM" id="SSF51735">
    <property type="entry name" value="NAD(P)-binding Rossmann-fold domains"/>
    <property type="match status" value="1"/>
</dbReference>
<evidence type="ECO:0000256" key="1">
    <source>
        <dbReference type="ARBA" id="ARBA00006484"/>
    </source>
</evidence>
<evidence type="ECO:0000256" key="2">
    <source>
        <dbReference type="ARBA" id="ARBA00023002"/>
    </source>
</evidence>
<keyword evidence="4" id="KW-1185">Reference proteome</keyword>
<dbReference type="PANTHER" id="PTHR43008:SF7">
    <property type="entry name" value="SHORT CHAIN DEHYDROGENASE_REDUCTASE (AFU_ORTHOLOGUE AFUA_2G00830)"/>
    <property type="match status" value="1"/>
</dbReference>
<sequence length="272" mass="27006">MPDSIVVVIGSGGMGLAIARRQACGRKVVLADVDDARLERDVAALGDEGFDAVGRTVDVGSADSVTALAEFSASLGNVDQVIHTAGLSPVQAPVEAILRVDLLGVALSLDAFGAVVAQRGAGVVVASMAGHIYPPLAADHAAALAITPSSELLSLDFLTELAGDPGSAYAIAKQANHVRVRAAAGVWGARGARVNSISPGVIATAMGQAELGGDSGDAMRAMIAMSGTGRLGTAADIADATAFLLSPAASFITGTDLLVDGGAVAAIATPRE</sequence>
<dbReference type="RefSeq" id="WP_235723137.1">
    <property type="nucleotide sequence ID" value="NZ_JAKGCU010000005.1"/>
</dbReference>
<name>A0ABS9DGN3_9ACTN</name>
<dbReference type="Pfam" id="PF00106">
    <property type="entry name" value="adh_short"/>
    <property type="match status" value="1"/>
</dbReference>
<dbReference type="Proteomes" id="UP001108089">
    <property type="component" value="Unassembled WGS sequence"/>
</dbReference>
<dbReference type="PANTHER" id="PTHR43008">
    <property type="entry name" value="BENZIL REDUCTASE"/>
    <property type="match status" value="1"/>
</dbReference>
<keyword evidence="2" id="KW-0560">Oxidoreductase</keyword>
<dbReference type="InterPro" id="IPR002347">
    <property type="entry name" value="SDR_fam"/>
</dbReference>
<dbReference type="InterPro" id="IPR036291">
    <property type="entry name" value="NAD(P)-bd_dom_sf"/>
</dbReference>
<organism evidence="3 4">
    <name type="scientific">Gordonia tangerina</name>
    <dbReference type="NCBI Taxonomy" id="2911060"/>
    <lineage>
        <taxon>Bacteria</taxon>
        <taxon>Bacillati</taxon>
        <taxon>Actinomycetota</taxon>
        <taxon>Actinomycetes</taxon>
        <taxon>Mycobacteriales</taxon>
        <taxon>Gordoniaceae</taxon>
        <taxon>Gordonia</taxon>
    </lineage>
</organism>
<gene>
    <name evidence="3" type="ORF">L1892_08390</name>
</gene>
<dbReference type="NCBIfam" id="NF005395">
    <property type="entry name" value="PRK06940.1"/>
    <property type="match status" value="1"/>
</dbReference>
<evidence type="ECO:0000313" key="4">
    <source>
        <dbReference type="Proteomes" id="UP001108089"/>
    </source>
</evidence>
<accession>A0ABS9DGN3</accession>
<dbReference type="Pfam" id="PF13561">
    <property type="entry name" value="adh_short_C2"/>
    <property type="match status" value="1"/>
</dbReference>
<dbReference type="PRINTS" id="PR00081">
    <property type="entry name" value="GDHRDH"/>
</dbReference>
<comment type="similarity">
    <text evidence="1">Belongs to the short-chain dehydrogenases/reductases (SDR) family.</text>
</comment>
<evidence type="ECO:0000313" key="3">
    <source>
        <dbReference type="EMBL" id="MCF3938395.1"/>
    </source>
</evidence>
<dbReference type="Gene3D" id="3.40.50.720">
    <property type="entry name" value="NAD(P)-binding Rossmann-like Domain"/>
    <property type="match status" value="1"/>
</dbReference>
<protein>
    <submittedName>
        <fullName evidence="3">SDR family oxidoreductase</fullName>
    </submittedName>
</protein>
<reference evidence="3" key="1">
    <citation type="submission" date="2022-01" db="EMBL/GenBank/DDBJ databases">
        <title>Gordonia xiamenensis sp. nov., isolated from surface seawater in Xiamen.</title>
        <authorList>
            <person name="He Y.F."/>
        </authorList>
    </citation>
    <scope>NUCLEOTIDE SEQUENCE</scope>
    <source>
        <strain evidence="3">GW1C4-4</strain>
    </source>
</reference>
<proteinExistence type="inferred from homology"/>
<comment type="caution">
    <text evidence="3">The sequence shown here is derived from an EMBL/GenBank/DDBJ whole genome shotgun (WGS) entry which is preliminary data.</text>
</comment>
<dbReference type="EMBL" id="JAKGCU010000005">
    <property type="protein sequence ID" value="MCF3938395.1"/>
    <property type="molecule type" value="Genomic_DNA"/>
</dbReference>